<name>A0A9N8EP84_9STRA</name>
<proteinExistence type="predicted"/>
<accession>A0A9N8EP84</accession>
<gene>
    <name evidence="2" type="ORF">SEMRO_1475_G275850.1</name>
</gene>
<dbReference type="AlphaFoldDB" id="A0A9N8EP84"/>
<feature type="compositionally biased region" description="Acidic residues" evidence="1">
    <location>
        <begin position="93"/>
        <end position="102"/>
    </location>
</feature>
<dbReference type="Proteomes" id="UP001153069">
    <property type="component" value="Unassembled WGS sequence"/>
</dbReference>
<dbReference type="EMBL" id="CAICTM010001473">
    <property type="protein sequence ID" value="CAB9523950.1"/>
    <property type="molecule type" value="Genomic_DNA"/>
</dbReference>
<feature type="region of interest" description="Disordered" evidence="1">
    <location>
        <begin position="241"/>
        <end position="333"/>
    </location>
</feature>
<comment type="caution">
    <text evidence="2">The sequence shown here is derived from an EMBL/GenBank/DDBJ whole genome shotgun (WGS) entry which is preliminary data.</text>
</comment>
<reference evidence="2" key="1">
    <citation type="submission" date="2020-06" db="EMBL/GenBank/DDBJ databases">
        <authorList>
            <consortium name="Plant Systems Biology data submission"/>
        </authorList>
    </citation>
    <scope>NUCLEOTIDE SEQUENCE</scope>
    <source>
        <strain evidence="2">D6</strain>
    </source>
</reference>
<feature type="compositionally biased region" description="Polar residues" evidence="1">
    <location>
        <begin position="180"/>
        <end position="198"/>
    </location>
</feature>
<protein>
    <submittedName>
        <fullName evidence="2">Uncharacterized protein</fullName>
    </submittedName>
</protein>
<keyword evidence="3" id="KW-1185">Reference proteome</keyword>
<sequence length="333" mass="36607">MSATSSSTLYWSTETPIRRHSSYVNGRVAFGSSTAASPASTATTARLEDSFESPSSFDDPHEVDHVDDDVNEEEEDQSSSQEEAPSKATQELDTVDEGDDDSSSTSSSMMDDYEPNLAFLHKTPPPRPHAVMDHMSPERRKHRSCQSRRGGACHSDLLKSAVLATLESYESEPDEDVHRSTSTSLAGDSRGSADNNSRSSRKRTKPWELYEHLQEENKLEDCMLVGKMDVCCKISSQAQRASITSKRRPSLIHTTIQPQSPPPPPQPQQQQQSTATTGTRSAKRPSLVLDDGTMTRAAKRPSLTLQENNKKRRDSLFSGIVAALPPTASDEDI</sequence>
<evidence type="ECO:0000256" key="1">
    <source>
        <dbReference type="SAM" id="MobiDB-lite"/>
    </source>
</evidence>
<feature type="region of interest" description="Disordered" evidence="1">
    <location>
        <begin position="168"/>
        <end position="203"/>
    </location>
</feature>
<evidence type="ECO:0000313" key="3">
    <source>
        <dbReference type="Proteomes" id="UP001153069"/>
    </source>
</evidence>
<organism evidence="2 3">
    <name type="scientific">Seminavis robusta</name>
    <dbReference type="NCBI Taxonomy" id="568900"/>
    <lineage>
        <taxon>Eukaryota</taxon>
        <taxon>Sar</taxon>
        <taxon>Stramenopiles</taxon>
        <taxon>Ochrophyta</taxon>
        <taxon>Bacillariophyta</taxon>
        <taxon>Bacillariophyceae</taxon>
        <taxon>Bacillariophycidae</taxon>
        <taxon>Naviculales</taxon>
        <taxon>Naviculaceae</taxon>
        <taxon>Seminavis</taxon>
    </lineage>
</organism>
<feature type="compositionally biased region" description="Low complexity" evidence="1">
    <location>
        <begin position="32"/>
        <end position="45"/>
    </location>
</feature>
<evidence type="ECO:0000313" key="2">
    <source>
        <dbReference type="EMBL" id="CAB9523950.1"/>
    </source>
</evidence>
<feature type="region of interest" description="Disordered" evidence="1">
    <location>
        <begin position="31"/>
        <end position="151"/>
    </location>
</feature>
<feature type="compositionally biased region" description="Acidic residues" evidence="1">
    <location>
        <begin position="65"/>
        <end position="77"/>
    </location>
</feature>